<dbReference type="EMBL" id="JX649863">
    <property type="protein sequence ID" value="AGC71134.1"/>
    <property type="molecule type" value="Genomic_DNA"/>
</dbReference>
<protein>
    <submittedName>
        <fullName evidence="2">Uncharacterized protein</fullName>
    </submittedName>
</protein>
<dbReference type="AlphaFoldDB" id="L7VUI4"/>
<sequence length="535" mass="58142">MLAMLVGLFALVWQSTPSFAQDKKSVAVLAIEGGPPKLQKAIENALKKDYTIVPESKWNASAKKLNVTGHGTEDVAMVANDLKVDVVITGKVKTDKDTGTWKLNIAARHGSSGKPVGKLSYDLKSEKVDAATISTVETEIGPAVVAAIAGPPEDKVAVAQIEPPPSTPGSTLGKEEDPIAKLAREEAAKRQREEALSRPIYYPYIDASAGAIIGGRNFSYTEDADAASPLKCYDLDKRVPDPKDPGGRGYVSRYLPYKRGSTPACPGFATSVAAGVRADVTAYPLAFLRFNPVKGLGLGATFDYMFWPDSKYGSGTSQVLLNTREWRVEGGLRYHYNILNKRNMPSVLFNAQYGAHFFAVAKEQKQYDYLDENFNPKKADGINDHGLPDILYQYVTIGLGARIPYFVTEKLYFAGLVHFNFHVPLSYGEITNRFDGSNTDTSSGPVPEIYGNGGFGPASGWGLRANVTLLEAMVWKGLTVRLSGYYEMFQYTFDLGKNLSSQEPGDVATGRDARHLAAGASDNYFGGVIQVGYQY</sequence>
<reference evidence="2" key="1">
    <citation type="submission" date="2012-09" db="EMBL/GenBank/DDBJ databases">
        <title>Metagenomic Characterization of a Microbial Community in Wastewater Detects High Levels of Antibiotic Resistance.</title>
        <authorList>
            <person name="Abrams M."/>
            <person name="Caldwell A."/>
            <person name="Vandaei E."/>
            <person name="Lee W."/>
            <person name="Perrott J."/>
            <person name="Khan S.Y."/>
            <person name="Ta J."/>
            <person name="Romero D."/>
            <person name="Nguyen V."/>
            <person name="Pourmand N."/>
            <person name="Ouverney C.C."/>
        </authorList>
    </citation>
    <scope>NUCLEOTIDE SEQUENCE</scope>
</reference>
<accession>L7VUI4</accession>
<feature type="chain" id="PRO_5003985138" evidence="1">
    <location>
        <begin position="21"/>
        <end position="535"/>
    </location>
</feature>
<evidence type="ECO:0000256" key="1">
    <source>
        <dbReference type="SAM" id="SignalP"/>
    </source>
</evidence>
<proteinExistence type="predicted"/>
<organism evidence="2">
    <name type="scientific">uncultured bacterium A1Q1_fos_18</name>
    <dbReference type="NCBI Taxonomy" id="1256551"/>
    <lineage>
        <taxon>Bacteria</taxon>
        <taxon>environmental samples</taxon>
    </lineage>
</organism>
<feature type="signal peptide" evidence="1">
    <location>
        <begin position="1"/>
        <end position="20"/>
    </location>
</feature>
<name>L7VUI4_9BACT</name>
<evidence type="ECO:0000313" key="2">
    <source>
        <dbReference type="EMBL" id="AGC71134.1"/>
    </source>
</evidence>
<keyword evidence="1" id="KW-0732">Signal</keyword>